<accession>A0A8D8QT68</accession>
<dbReference type="EMBL" id="HBUF01099047">
    <property type="protein sequence ID" value="CAG6637590.1"/>
    <property type="molecule type" value="Transcribed_RNA"/>
</dbReference>
<sequence length="100" mass="11285">MTFLNIVCFNFIKITQPFQSPRGVRKVTFGLESVDDDVLELTSLSPAIQMDFFHSSKNNIFHSLVVTDKNNVPLPTRVIQKIILTPVYSSSRIEISPKSS</sequence>
<dbReference type="EMBL" id="HBUF01099048">
    <property type="protein sequence ID" value="CAG6637591.1"/>
    <property type="molecule type" value="Transcribed_RNA"/>
</dbReference>
<evidence type="ECO:0000313" key="1">
    <source>
        <dbReference type="EMBL" id="CAG6637591.1"/>
    </source>
</evidence>
<proteinExistence type="predicted"/>
<protein>
    <submittedName>
        <fullName evidence="1">Uncharacterized protein</fullName>
    </submittedName>
</protein>
<organism evidence="1">
    <name type="scientific">Cacopsylla melanoneura</name>
    <dbReference type="NCBI Taxonomy" id="428564"/>
    <lineage>
        <taxon>Eukaryota</taxon>
        <taxon>Metazoa</taxon>
        <taxon>Ecdysozoa</taxon>
        <taxon>Arthropoda</taxon>
        <taxon>Hexapoda</taxon>
        <taxon>Insecta</taxon>
        <taxon>Pterygota</taxon>
        <taxon>Neoptera</taxon>
        <taxon>Paraneoptera</taxon>
        <taxon>Hemiptera</taxon>
        <taxon>Sternorrhyncha</taxon>
        <taxon>Psylloidea</taxon>
        <taxon>Psyllidae</taxon>
        <taxon>Psyllinae</taxon>
        <taxon>Cacopsylla</taxon>
    </lineage>
</organism>
<dbReference type="AlphaFoldDB" id="A0A8D8QT68"/>
<name>A0A8D8QT68_9HEMI</name>
<reference evidence="1" key="1">
    <citation type="submission" date="2021-05" db="EMBL/GenBank/DDBJ databases">
        <authorList>
            <person name="Alioto T."/>
            <person name="Alioto T."/>
            <person name="Gomez Garrido J."/>
        </authorList>
    </citation>
    <scope>NUCLEOTIDE SEQUENCE</scope>
</reference>